<name>A0ABM1T496_LIMPO</name>
<dbReference type="RefSeq" id="XP_022250702.1">
    <property type="nucleotide sequence ID" value="XM_022394994.1"/>
</dbReference>
<accession>A0ABM1T496</accession>
<keyword evidence="2" id="KW-1185">Reference proteome</keyword>
<dbReference type="GeneID" id="111087647"/>
<sequence length="241" mass="26592">MLIITGLSDSVVQVGCCQHRNLSNMLIITGSSDSVVQMWSPDYVQVPVEPESPQISPDEELAEASKGQEIVRRMSCITTCEDELNQYQGILGRSFSEFSLSEDETDETLAGPEDTSEPTKEKDSFPAGKNEWQTVKKLTCDTKKMKKSTLNSNSVNIQHSKSVSLLQGEQLQKTMSRSSTVTVTEGRTEQLGSLRISKSDTSLSESFVMVTEGDLIDANPSAEDPNQKSEMKKQNILRQGM</sequence>
<gene>
    <name evidence="3" type="primary">LOC111087647</name>
</gene>
<feature type="region of interest" description="Disordered" evidence="1">
    <location>
        <begin position="217"/>
        <end position="241"/>
    </location>
</feature>
<proteinExistence type="predicted"/>
<evidence type="ECO:0000313" key="2">
    <source>
        <dbReference type="Proteomes" id="UP000694941"/>
    </source>
</evidence>
<reference evidence="3" key="1">
    <citation type="submission" date="2025-08" db="UniProtKB">
        <authorList>
            <consortium name="RefSeq"/>
        </authorList>
    </citation>
    <scope>IDENTIFICATION</scope>
    <source>
        <tissue evidence="3">Muscle</tissue>
    </source>
</reference>
<evidence type="ECO:0000313" key="3">
    <source>
        <dbReference type="RefSeq" id="XP_022250702.1"/>
    </source>
</evidence>
<protein>
    <submittedName>
        <fullName evidence="3">Uncharacterized protein LOC111087647 isoform X1</fullName>
    </submittedName>
</protein>
<feature type="region of interest" description="Disordered" evidence="1">
    <location>
        <begin position="101"/>
        <end position="128"/>
    </location>
</feature>
<evidence type="ECO:0000256" key="1">
    <source>
        <dbReference type="SAM" id="MobiDB-lite"/>
    </source>
</evidence>
<organism evidence="2 3">
    <name type="scientific">Limulus polyphemus</name>
    <name type="common">Atlantic horseshoe crab</name>
    <dbReference type="NCBI Taxonomy" id="6850"/>
    <lineage>
        <taxon>Eukaryota</taxon>
        <taxon>Metazoa</taxon>
        <taxon>Ecdysozoa</taxon>
        <taxon>Arthropoda</taxon>
        <taxon>Chelicerata</taxon>
        <taxon>Merostomata</taxon>
        <taxon>Xiphosura</taxon>
        <taxon>Limulidae</taxon>
        <taxon>Limulus</taxon>
    </lineage>
</organism>
<dbReference type="Proteomes" id="UP000694941">
    <property type="component" value="Unplaced"/>
</dbReference>